<evidence type="ECO:0000313" key="8">
    <source>
        <dbReference type="Proteomes" id="UP000620124"/>
    </source>
</evidence>
<dbReference type="PANTHER" id="PTHR43761">
    <property type="entry name" value="D-ISOMER SPECIFIC 2-HYDROXYACID DEHYDROGENASE FAMILY PROTEIN (AFU_ORTHOLOGUE AFUA_1G13630)"/>
    <property type="match status" value="1"/>
</dbReference>
<dbReference type="SUPFAM" id="SSF52283">
    <property type="entry name" value="Formate/glycerate dehydrogenase catalytic domain-like"/>
    <property type="match status" value="1"/>
</dbReference>
<sequence length="342" mass="37671">MAPSQRTILYPQHMPDDTEATHALEQKIFGDDTRIIRFNVERLSDVPDEICKTVHGLMILHLEVADADLERFPILRAIVRMGVGTDDLDIVAAAKRNITVHNVPGYGTDTVATHTIGLILTLLRDIHVYHDHLRKAPNLKAAWIAEPSVRSHDPSALTLGLIGCGRIGGRVAEIAMALKFRVVAYDPFVDIEHLYDGITQLETAEEVYKVANVLTLHAPLTDETNGMIGAQQLSLLPYNALVVNTSRGEVIHLDALYNAIRSGQVAGAALDVLPDEHTLDPLPELIKAYRAGDEFICDRLIVTPHSAFLSKQSLENIHIMSATTMRDALAGKRTNLIRPGKF</sequence>
<dbReference type="InterPro" id="IPR036291">
    <property type="entry name" value="NAD(P)-bd_dom_sf"/>
</dbReference>
<evidence type="ECO:0000256" key="4">
    <source>
        <dbReference type="RuleBase" id="RU003719"/>
    </source>
</evidence>
<dbReference type="SUPFAM" id="SSF51735">
    <property type="entry name" value="NAD(P)-binding Rossmann-fold domains"/>
    <property type="match status" value="1"/>
</dbReference>
<name>A0A8H6Z263_9AGAR</name>
<keyword evidence="2 4" id="KW-0560">Oxidoreductase</keyword>
<keyword evidence="3" id="KW-0520">NAD</keyword>
<dbReference type="InterPro" id="IPR029753">
    <property type="entry name" value="D-isomer_DH_CS"/>
</dbReference>
<evidence type="ECO:0000256" key="3">
    <source>
        <dbReference type="ARBA" id="ARBA00023027"/>
    </source>
</evidence>
<evidence type="ECO:0000259" key="6">
    <source>
        <dbReference type="Pfam" id="PF02826"/>
    </source>
</evidence>
<organism evidence="7 8">
    <name type="scientific">Mycena venus</name>
    <dbReference type="NCBI Taxonomy" id="2733690"/>
    <lineage>
        <taxon>Eukaryota</taxon>
        <taxon>Fungi</taxon>
        <taxon>Dikarya</taxon>
        <taxon>Basidiomycota</taxon>
        <taxon>Agaricomycotina</taxon>
        <taxon>Agaricomycetes</taxon>
        <taxon>Agaricomycetidae</taxon>
        <taxon>Agaricales</taxon>
        <taxon>Marasmiineae</taxon>
        <taxon>Mycenaceae</taxon>
        <taxon>Mycena</taxon>
    </lineage>
</organism>
<feature type="domain" description="D-isomer specific 2-hydroxyacid dehydrogenase NAD-binding" evidence="6">
    <location>
        <begin position="116"/>
        <end position="307"/>
    </location>
</feature>
<protein>
    <submittedName>
        <fullName evidence="7">Phosphoglycerate dehydrogenase</fullName>
    </submittedName>
</protein>
<dbReference type="GO" id="GO:0051287">
    <property type="term" value="F:NAD binding"/>
    <property type="evidence" value="ECO:0007669"/>
    <property type="project" value="InterPro"/>
</dbReference>
<feature type="domain" description="D-isomer specific 2-hydroxyacid dehydrogenase catalytic" evidence="5">
    <location>
        <begin position="22"/>
        <end position="334"/>
    </location>
</feature>
<dbReference type="EMBL" id="JACAZI010000002">
    <property type="protein sequence ID" value="KAF7369554.1"/>
    <property type="molecule type" value="Genomic_DNA"/>
</dbReference>
<evidence type="ECO:0000256" key="1">
    <source>
        <dbReference type="ARBA" id="ARBA00005854"/>
    </source>
</evidence>
<dbReference type="GO" id="GO:0016616">
    <property type="term" value="F:oxidoreductase activity, acting on the CH-OH group of donors, NAD or NADP as acceptor"/>
    <property type="evidence" value="ECO:0007669"/>
    <property type="project" value="InterPro"/>
</dbReference>
<comment type="caution">
    <text evidence="7">The sequence shown here is derived from an EMBL/GenBank/DDBJ whole genome shotgun (WGS) entry which is preliminary data.</text>
</comment>
<dbReference type="Pfam" id="PF02826">
    <property type="entry name" value="2-Hacid_dh_C"/>
    <property type="match status" value="1"/>
</dbReference>
<proteinExistence type="inferred from homology"/>
<accession>A0A8H6Z263</accession>
<dbReference type="Pfam" id="PF00389">
    <property type="entry name" value="2-Hacid_dh"/>
    <property type="match status" value="1"/>
</dbReference>
<evidence type="ECO:0000313" key="7">
    <source>
        <dbReference type="EMBL" id="KAF7369554.1"/>
    </source>
</evidence>
<dbReference type="InterPro" id="IPR050418">
    <property type="entry name" value="D-iso_2-hydroxyacid_DH_PdxB"/>
</dbReference>
<comment type="similarity">
    <text evidence="1 4">Belongs to the D-isomer specific 2-hydroxyacid dehydrogenase family.</text>
</comment>
<reference evidence="7" key="1">
    <citation type="submission" date="2020-05" db="EMBL/GenBank/DDBJ databases">
        <title>Mycena genomes resolve the evolution of fungal bioluminescence.</title>
        <authorList>
            <person name="Tsai I.J."/>
        </authorList>
    </citation>
    <scope>NUCLEOTIDE SEQUENCE</scope>
    <source>
        <strain evidence="7">CCC161011</strain>
    </source>
</reference>
<evidence type="ECO:0000259" key="5">
    <source>
        <dbReference type="Pfam" id="PF00389"/>
    </source>
</evidence>
<dbReference type="OrthoDB" id="298012at2759"/>
<dbReference type="Gene3D" id="3.40.50.720">
    <property type="entry name" value="NAD(P)-binding Rossmann-like Domain"/>
    <property type="match status" value="2"/>
</dbReference>
<dbReference type="InterPro" id="IPR006140">
    <property type="entry name" value="D-isomer_DH_NAD-bd"/>
</dbReference>
<dbReference type="AlphaFoldDB" id="A0A8H6Z263"/>
<evidence type="ECO:0000256" key="2">
    <source>
        <dbReference type="ARBA" id="ARBA00023002"/>
    </source>
</evidence>
<gene>
    <name evidence="7" type="ORF">MVEN_00285400</name>
</gene>
<dbReference type="InterPro" id="IPR006139">
    <property type="entry name" value="D-isomer_2_OHA_DH_cat_dom"/>
</dbReference>
<dbReference type="PANTHER" id="PTHR43761:SF1">
    <property type="entry name" value="D-ISOMER SPECIFIC 2-HYDROXYACID DEHYDROGENASE CATALYTIC DOMAIN-CONTAINING PROTEIN-RELATED"/>
    <property type="match status" value="1"/>
</dbReference>
<dbReference type="Proteomes" id="UP000620124">
    <property type="component" value="Unassembled WGS sequence"/>
</dbReference>
<dbReference type="PROSITE" id="PS00670">
    <property type="entry name" value="D_2_HYDROXYACID_DH_2"/>
    <property type="match status" value="1"/>
</dbReference>
<keyword evidence="8" id="KW-1185">Reference proteome</keyword>